<dbReference type="InterPro" id="IPR051533">
    <property type="entry name" value="WaaL-like"/>
</dbReference>
<feature type="transmembrane region" description="Helical" evidence="5">
    <location>
        <begin position="179"/>
        <end position="208"/>
    </location>
</feature>
<evidence type="ECO:0000256" key="3">
    <source>
        <dbReference type="ARBA" id="ARBA00022989"/>
    </source>
</evidence>
<evidence type="ECO:0000256" key="4">
    <source>
        <dbReference type="ARBA" id="ARBA00023136"/>
    </source>
</evidence>
<evidence type="ECO:0000313" key="7">
    <source>
        <dbReference type="EMBL" id="OKP82058.1"/>
    </source>
</evidence>
<reference evidence="7 8" key="1">
    <citation type="submission" date="2016-03" db="EMBL/GenBank/DDBJ databases">
        <authorList>
            <person name="Sant'Anna F.H."/>
            <person name="Ambrosini A."/>
            <person name="Souza R."/>
            <person name="Bach E."/>
            <person name="Fernandes G."/>
            <person name="Balsanelli E."/>
            <person name="Baura V.A."/>
            <person name="Souza E.M."/>
            <person name="Passaglia L."/>
        </authorList>
    </citation>
    <scope>NUCLEOTIDE SEQUENCE [LARGE SCALE GENOMIC DNA]</scope>
    <source>
        <strain evidence="7 8">P26E</strain>
    </source>
</reference>
<feature type="transmembrane region" description="Helical" evidence="5">
    <location>
        <begin position="303"/>
        <end position="322"/>
    </location>
</feature>
<feature type="transmembrane region" description="Helical" evidence="5">
    <location>
        <begin position="61"/>
        <end position="82"/>
    </location>
</feature>
<dbReference type="Proteomes" id="UP000186058">
    <property type="component" value="Unassembled WGS sequence"/>
</dbReference>
<comment type="subcellular location">
    <subcellularLocation>
        <location evidence="1">Membrane</location>
        <topology evidence="1">Multi-pass membrane protein</topology>
    </subcellularLocation>
</comment>
<evidence type="ECO:0000256" key="1">
    <source>
        <dbReference type="ARBA" id="ARBA00004141"/>
    </source>
</evidence>
<evidence type="ECO:0000256" key="2">
    <source>
        <dbReference type="ARBA" id="ARBA00022692"/>
    </source>
</evidence>
<keyword evidence="4 5" id="KW-0472">Membrane</keyword>
<evidence type="ECO:0000256" key="5">
    <source>
        <dbReference type="SAM" id="Phobius"/>
    </source>
</evidence>
<dbReference type="Pfam" id="PF04932">
    <property type="entry name" value="Wzy_C"/>
    <property type="match status" value="1"/>
</dbReference>
<feature type="transmembrane region" description="Helical" evidence="5">
    <location>
        <begin position="214"/>
        <end position="235"/>
    </location>
</feature>
<evidence type="ECO:0000259" key="6">
    <source>
        <dbReference type="Pfam" id="PF04932"/>
    </source>
</evidence>
<organism evidence="7 8">
    <name type="scientific">Paenibacillus helianthi</name>
    <dbReference type="NCBI Taxonomy" id="1349432"/>
    <lineage>
        <taxon>Bacteria</taxon>
        <taxon>Bacillati</taxon>
        <taxon>Bacillota</taxon>
        <taxon>Bacilli</taxon>
        <taxon>Bacillales</taxon>
        <taxon>Paenibacillaceae</taxon>
        <taxon>Paenibacillus</taxon>
    </lineage>
</organism>
<feature type="transmembrane region" description="Helical" evidence="5">
    <location>
        <begin position="149"/>
        <end position="167"/>
    </location>
</feature>
<keyword evidence="8" id="KW-1185">Reference proteome</keyword>
<dbReference type="PANTHER" id="PTHR37422:SF23">
    <property type="entry name" value="TEICHURONIC ACID BIOSYNTHESIS PROTEIN TUAE"/>
    <property type="match status" value="1"/>
</dbReference>
<sequence>MKKNIPNNKPAEKMSYYTLLVYMIAGALGAGYFHTRSFLALDALLFTAVLVYILRTGRIKLLPVHFFLLILTLLYWLSAIWAVDVEQALLEAGKISSLLPLSLLFAGLSRELRDRIWSAWAWCGTALTLWGLAFGLFREGRLESTLGYANSFAVILAAGVAAGWGAYKLSGHKRYWIVCVIQIGGLLWTGSRAVLVLAVIGAVIYVFLNRDAQKVSMLGTMAASVLLAVVLAFAARNGGAAFREIAWDAPEFALRRIYWSDAFHLWLKHWLLGVGGGGWAVLYPSVYVKYVHQQYLQVALDTGVFGALSFIGMIIFSIRAGLRRGKEGWGSVLAIILFCAHLAFDIDLAYPLVFGLFIMLLTGAEAEGGPGQEIPLPRFRTAALALPAVIAIFFFSWLTVGYTSLANGESAIARQDWERAERSLIAAAAQLPWSHETHYELAALYSAIARSQGDESYMQKALEEMRTASDMIPENRSYKEMVKQAEN</sequence>
<feature type="domain" description="O-antigen ligase-related" evidence="6">
    <location>
        <begin position="178"/>
        <end position="311"/>
    </location>
</feature>
<feature type="transmembrane region" description="Helical" evidence="5">
    <location>
        <begin position="38"/>
        <end position="54"/>
    </location>
</feature>
<feature type="transmembrane region" description="Helical" evidence="5">
    <location>
        <begin position="265"/>
        <end position="283"/>
    </location>
</feature>
<comment type="caution">
    <text evidence="7">The sequence shown here is derived from an EMBL/GenBank/DDBJ whole genome shotgun (WGS) entry which is preliminary data.</text>
</comment>
<accession>A0ABX3EI41</accession>
<keyword evidence="2 5" id="KW-0812">Transmembrane</keyword>
<dbReference type="EMBL" id="LVWI01000070">
    <property type="protein sequence ID" value="OKP82058.1"/>
    <property type="molecule type" value="Genomic_DNA"/>
</dbReference>
<protein>
    <recommendedName>
        <fullName evidence="6">O-antigen ligase-related domain-containing protein</fullName>
    </recommendedName>
</protein>
<dbReference type="PANTHER" id="PTHR37422">
    <property type="entry name" value="TEICHURONIC ACID BIOSYNTHESIS PROTEIN TUAE"/>
    <property type="match status" value="1"/>
</dbReference>
<feature type="transmembrane region" description="Helical" evidence="5">
    <location>
        <begin position="119"/>
        <end position="137"/>
    </location>
</feature>
<gene>
    <name evidence="7" type="ORF">A3844_24710</name>
</gene>
<name>A0ABX3EI41_9BACL</name>
<proteinExistence type="predicted"/>
<evidence type="ECO:0000313" key="8">
    <source>
        <dbReference type="Proteomes" id="UP000186058"/>
    </source>
</evidence>
<feature type="transmembrane region" description="Helical" evidence="5">
    <location>
        <begin position="382"/>
        <end position="405"/>
    </location>
</feature>
<keyword evidence="3 5" id="KW-1133">Transmembrane helix</keyword>
<feature type="transmembrane region" description="Helical" evidence="5">
    <location>
        <begin position="14"/>
        <end position="32"/>
    </location>
</feature>
<feature type="transmembrane region" description="Helical" evidence="5">
    <location>
        <begin position="88"/>
        <end position="107"/>
    </location>
</feature>
<dbReference type="InterPro" id="IPR007016">
    <property type="entry name" value="O-antigen_ligase-rel_domated"/>
</dbReference>
<feature type="transmembrane region" description="Helical" evidence="5">
    <location>
        <begin position="334"/>
        <end position="362"/>
    </location>
</feature>